<dbReference type="OrthoDB" id="9807767at2"/>
<dbReference type="PANTHER" id="PTHR43213">
    <property type="entry name" value="BIFUNCTIONAL DTTP/UTP PYROPHOSPHATASE/METHYLTRANSFERASE PROTEIN-RELATED"/>
    <property type="match status" value="1"/>
</dbReference>
<evidence type="ECO:0000256" key="4">
    <source>
        <dbReference type="HAMAP-Rule" id="MF_00528"/>
    </source>
</evidence>
<dbReference type="GO" id="GO:0036221">
    <property type="term" value="F:UTP diphosphatase activity"/>
    <property type="evidence" value="ECO:0007669"/>
    <property type="project" value="RHEA"/>
</dbReference>
<keyword evidence="3 4" id="KW-0546">Nucleotide metabolism</keyword>
<dbReference type="KEGG" id="nwr:E3U44_01485"/>
<protein>
    <recommendedName>
        <fullName evidence="4">dTTP/UTP pyrophosphatase</fullName>
        <shortName evidence="4">dTTPase/UTPase</shortName>
        <ecNumber evidence="4">3.6.1.9</ecNumber>
    </recommendedName>
    <alternativeName>
        <fullName evidence="4">Nucleoside triphosphate pyrophosphatase</fullName>
    </alternativeName>
    <alternativeName>
        <fullName evidence="4">Nucleotide pyrophosphatase</fullName>
        <shortName evidence="4">Nucleotide PPase</shortName>
    </alternativeName>
</protein>
<sequence>METLYCPFSPIALASASPRRQALLTQIGVEFKRLDVRVNESSQPGEMPASYVRRLAVAKARAGWEQQLLQGRLPVLGADTAVVIEDEILGKPTDQIHAEAMLARLSGRSHQVLTAVALVNGGIQCQLSISTVTFKPLTKTERQAYLASGEGLDKAGAYAIQGQAALFICHLEGSYSGVMGLPLYETGELLRSLPSRKEIAGE</sequence>
<evidence type="ECO:0000256" key="1">
    <source>
        <dbReference type="ARBA" id="ARBA00001968"/>
    </source>
</evidence>
<dbReference type="GO" id="GO:0005737">
    <property type="term" value="C:cytoplasm"/>
    <property type="evidence" value="ECO:0007669"/>
    <property type="project" value="UniProtKB-SubCell"/>
</dbReference>
<evidence type="ECO:0000313" key="6">
    <source>
        <dbReference type="Proteomes" id="UP000294325"/>
    </source>
</evidence>
<dbReference type="Proteomes" id="UP000294325">
    <property type="component" value="Chromosome"/>
</dbReference>
<reference evidence="5 6" key="1">
    <citation type="submission" date="2019-03" db="EMBL/GenBank/DDBJ databases">
        <title>The genome sequence of Nitrosococcus wardiae strain D1FHST reveals the archetypal metabolic capacity of ammonia-oxidizing Gammaproteobacteria.</title>
        <authorList>
            <person name="Wang L."/>
            <person name="Lim C.K."/>
            <person name="Hanson T.E."/>
            <person name="Dang H."/>
            <person name="Klotz M.G."/>
        </authorList>
    </citation>
    <scope>NUCLEOTIDE SEQUENCE [LARGE SCALE GENOMIC DNA]</scope>
    <source>
        <strain evidence="5 6">D1FHS</strain>
    </source>
</reference>
<evidence type="ECO:0000256" key="2">
    <source>
        <dbReference type="ARBA" id="ARBA00022801"/>
    </source>
</evidence>
<dbReference type="AlphaFoldDB" id="A0A4P7C465"/>
<comment type="catalytic activity">
    <reaction evidence="4">
        <text>UTP + H2O = UMP + diphosphate + H(+)</text>
        <dbReference type="Rhea" id="RHEA:29395"/>
        <dbReference type="ChEBI" id="CHEBI:15377"/>
        <dbReference type="ChEBI" id="CHEBI:15378"/>
        <dbReference type="ChEBI" id="CHEBI:33019"/>
        <dbReference type="ChEBI" id="CHEBI:46398"/>
        <dbReference type="ChEBI" id="CHEBI:57865"/>
        <dbReference type="EC" id="3.6.1.9"/>
    </reaction>
</comment>
<comment type="caution">
    <text evidence="4">Lacks conserved residue(s) required for the propagation of feature annotation.</text>
</comment>
<feature type="site" description="Important for substrate specificity" evidence="4">
    <location>
        <position position="161"/>
    </location>
</feature>
<feature type="site" description="Important for substrate specificity" evidence="4">
    <location>
        <position position="80"/>
    </location>
</feature>
<dbReference type="GO" id="GO:0009117">
    <property type="term" value="P:nucleotide metabolic process"/>
    <property type="evidence" value="ECO:0007669"/>
    <property type="project" value="UniProtKB-KW"/>
</dbReference>
<comment type="catalytic activity">
    <reaction evidence="4">
        <text>dTTP + H2O = dTMP + diphosphate + H(+)</text>
        <dbReference type="Rhea" id="RHEA:28534"/>
        <dbReference type="ChEBI" id="CHEBI:15377"/>
        <dbReference type="ChEBI" id="CHEBI:15378"/>
        <dbReference type="ChEBI" id="CHEBI:33019"/>
        <dbReference type="ChEBI" id="CHEBI:37568"/>
        <dbReference type="ChEBI" id="CHEBI:63528"/>
        <dbReference type="EC" id="3.6.1.9"/>
    </reaction>
</comment>
<dbReference type="EC" id="3.6.1.9" evidence="4"/>
<comment type="similarity">
    <text evidence="4">Belongs to the Maf family. YhdE subfamily.</text>
</comment>
<dbReference type="HAMAP" id="MF_00528">
    <property type="entry name" value="Maf"/>
    <property type="match status" value="1"/>
</dbReference>
<feature type="site" description="Important for substrate specificity" evidence="4">
    <location>
        <position position="19"/>
    </location>
</feature>
<dbReference type="EMBL" id="CP038033">
    <property type="protein sequence ID" value="QBQ56404.1"/>
    <property type="molecule type" value="Genomic_DNA"/>
</dbReference>
<dbReference type="CDD" id="cd00555">
    <property type="entry name" value="Maf"/>
    <property type="match status" value="1"/>
</dbReference>
<keyword evidence="6" id="KW-1185">Reference proteome</keyword>
<dbReference type="GO" id="GO:0036218">
    <property type="term" value="F:dTTP diphosphatase activity"/>
    <property type="evidence" value="ECO:0007669"/>
    <property type="project" value="RHEA"/>
</dbReference>
<keyword evidence="2 4" id="KW-0378">Hydrolase</keyword>
<dbReference type="InterPro" id="IPR029001">
    <property type="entry name" value="ITPase-like_fam"/>
</dbReference>
<keyword evidence="4" id="KW-0963">Cytoplasm</keyword>
<accession>A0A4P7C465</accession>
<evidence type="ECO:0000256" key="3">
    <source>
        <dbReference type="ARBA" id="ARBA00023080"/>
    </source>
</evidence>
<comment type="subcellular location">
    <subcellularLocation>
        <location evidence="4">Cytoplasm</location>
    </subcellularLocation>
</comment>
<name>A0A4P7C465_9GAMM</name>
<dbReference type="Pfam" id="PF02545">
    <property type="entry name" value="Maf"/>
    <property type="match status" value="1"/>
</dbReference>
<dbReference type="Gene3D" id="3.90.950.10">
    <property type="match status" value="1"/>
</dbReference>
<dbReference type="PIRSF" id="PIRSF006305">
    <property type="entry name" value="Maf"/>
    <property type="match status" value="1"/>
</dbReference>
<dbReference type="InterPro" id="IPR003697">
    <property type="entry name" value="Maf-like"/>
</dbReference>
<feature type="active site" description="Proton acceptor" evidence="4">
    <location>
        <position position="79"/>
    </location>
</feature>
<dbReference type="SUPFAM" id="SSF52972">
    <property type="entry name" value="ITPase-like"/>
    <property type="match status" value="1"/>
</dbReference>
<comment type="cofactor">
    <cofactor evidence="1 4">
        <name>a divalent metal cation</name>
        <dbReference type="ChEBI" id="CHEBI:60240"/>
    </cofactor>
</comment>
<dbReference type="NCBIfam" id="TIGR00172">
    <property type="entry name" value="maf"/>
    <property type="match status" value="1"/>
</dbReference>
<comment type="function">
    <text evidence="4">Nucleoside triphosphate pyrophosphatase that hydrolyzes dTTP and UTP. May have a dual role in cell division arrest and in preventing the incorporation of modified nucleotides into cellular nucleic acids.</text>
</comment>
<gene>
    <name evidence="5" type="ORF">E3U44_01485</name>
</gene>
<organism evidence="5 6">
    <name type="scientific">Nitrosococcus wardiae</name>
    <dbReference type="NCBI Taxonomy" id="1814290"/>
    <lineage>
        <taxon>Bacteria</taxon>
        <taxon>Pseudomonadati</taxon>
        <taxon>Pseudomonadota</taxon>
        <taxon>Gammaproteobacteria</taxon>
        <taxon>Chromatiales</taxon>
        <taxon>Chromatiaceae</taxon>
        <taxon>Nitrosococcus</taxon>
    </lineage>
</organism>
<evidence type="ECO:0000313" key="5">
    <source>
        <dbReference type="EMBL" id="QBQ56404.1"/>
    </source>
</evidence>
<proteinExistence type="inferred from homology"/>
<dbReference type="PANTHER" id="PTHR43213:SF5">
    <property type="entry name" value="BIFUNCTIONAL DTTP_UTP PYROPHOSPHATASE_METHYLTRANSFERASE PROTEIN-RELATED"/>
    <property type="match status" value="1"/>
</dbReference>